<feature type="transmembrane region" description="Helical" evidence="1">
    <location>
        <begin position="21"/>
        <end position="50"/>
    </location>
</feature>
<evidence type="ECO:0000313" key="2">
    <source>
        <dbReference type="EMBL" id="VAW32737.1"/>
    </source>
</evidence>
<gene>
    <name evidence="2" type="ORF">MNBD_CPR01-158</name>
</gene>
<sequence>MSDFIQKLKAKPIHVRESIALGTAIGVTALVTIVWITGTLTSTGLFAPMLSPSVAFEKNQQMFASVVTARGDKESSDLVGATIVATEQKGKQTPRLQIVEVSHSFQGPATSTEDRTVIPF</sequence>
<keyword evidence="1" id="KW-1133">Transmembrane helix</keyword>
<organism evidence="2">
    <name type="scientific">hydrothermal vent metagenome</name>
    <dbReference type="NCBI Taxonomy" id="652676"/>
    <lineage>
        <taxon>unclassified sequences</taxon>
        <taxon>metagenomes</taxon>
        <taxon>ecological metagenomes</taxon>
    </lineage>
</organism>
<keyword evidence="1" id="KW-0812">Transmembrane</keyword>
<dbReference type="EMBL" id="UOEV01000064">
    <property type="protein sequence ID" value="VAW32737.1"/>
    <property type="molecule type" value="Genomic_DNA"/>
</dbReference>
<reference evidence="2" key="1">
    <citation type="submission" date="2018-06" db="EMBL/GenBank/DDBJ databases">
        <authorList>
            <person name="Zhirakovskaya E."/>
        </authorList>
    </citation>
    <scope>NUCLEOTIDE SEQUENCE</scope>
</reference>
<evidence type="ECO:0000256" key="1">
    <source>
        <dbReference type="SAM" id="Phobius"/>
    </source>
</evidence>
<proteinExistence type="predicted"/>
<accession>A0A3B0V4D9</accession>
<keyword evidence="1" id="KW-0472">Membrane</keyword>
<protein>
    <submittedName>
        <fullName evidence="2">Uncharacterized protein</fullName>
    </submittedName>
</protein>
<dbReference type="AlphaFoldDB" id="A0A3B0V4D9"/>
<name>A0A3B0V4D9_9ZZZZ</name>